<sequence length="389" mass="43595">MSSTAKQKLKIIIVAETYPPEINGAARFGQRLAEGLCQLGHDVYVIAPASEKGKSFSTSNHGVTEYRLRSHPILTHSTFRMCFPWQIKKEVKKIFDQVQPDVVHIQCHFTIGRLAIKESNRRQIPIIATVHVVPENIIPYLPLPNWLINLLIRYLFYDMRNVLSKVQTITMPTDLAAKSVSKELNLPIITISNGINSEHYQLKPNEYIDKNNKFIVLFVGRIAEEKHIDILIKAIAKSPSHLNIYLEIVGDGEICDKLKNLAKSLNIADKVAFLGVISEEDLRKAYLRASLFCMPSTAELQSLATLEAMSASLPVILADALALPHLVIEGKNGYLFQPGNSSELAEKIEIIKNLSEALRLKMGQASFEMAAQHDIKNTLARYEALYKGL</sequence>
<dbReference type="EC" id="2.4.1.-" evidence="3"/>
<feature type="domain" description="Glycosyltransferase subfamily 4-like N-terminal" evidence="2">
    <location>
        <begin position="22"/>
        <end position="198"/>
    </location>
</feature>
<dbReference type="InterPro" id="IPR050194">
    <property type="entry name" value="Glycosyltransferase_grp1"/>
</dbReference>
<dbReference type="PANTHER" id="PTHR45947:SF3">
    <property type="entry name" value="SULFOQUINOVOSYL TRANSFERASE SQD2"/>
    <property type="match status" value="1"/>
</dbReference>
<organism evidence="3 4">
    <name type="scientific">Legionella beliardensis</name>
    <dbReference type="NCBI Taxonomy" id="91822"/>
    <lineage>
        <taxon>Bacteria</taxon>
        <taxon>Pseudomonadati</taxon>
        <taxon>Pseudomonadota</taxon>
        <taxon>Gammaproteobacteria</taxon>
        <taxon>Legionellales</taxon>
        <taxon>Legionellaceae</taxon>
        <taxon>Legionella</taxon>
    </lineage>
</organism>
<protein>
    <submittedName>
        <fullName evidence="3">Glycosyltransferase</fullName>
        <ecNumber evidence="3">2.4.1.-</ecNumber>
    </submittedName>
</protein>
<dbReference type="Proteomes" id="UP000254968">
    <property type="component" value="Unassembled WGS sequence"/>
</dbReference>
<dbReference type="AlphaFoldDB" id="A0A378I0L9"/>
<dbReference type="InterPro" id="IPR001296">
    <property type="entry name" value="Glyco_trans_1"/>
</dbReference>
<keyword evidence="4" id="KW-1185">Reference proteome</keyword>
<reference evidence="3 4" key="1">
    <citation type="submission" date="2018-06" db="EMBL/GenBank/DDBJ databases">
        <authorList>
            <consortium name="Pathogen Informatics"/>
            <person name="Doyle S."/>
        </authorList>
    </citation>
    <scope>NUCLEOTIDE SEQUENCE [LARGE SCALE GENOMIC DNA]</scope>
    <source>
        <strain evidence="3 4">NCTC13315</strain>
    </source>
</reference>
<name>A0A378I0L9_9GAMM</name>
<dbReference type="EMBL" id="UGNV01000001">
    <property type="protein sequence ID" value="STX28738.1"/>
    <property type="molecule type" value="Genomic_DNA"/>
</dbReference>
<feature type="domain" description="Glycosyl transferase family 1" evidence="1">
    <location>
        <begin position="210"/>
        <end position="366"/>
    </location>
</feature>
<dbReference type="RefSeq" id="WP_115302463.1">
    <property type="nucleotide sequence ID" value="NZ_CAAAHO010000001.1"/>
</dbReference>
<evidence type="ECO:0000259" key="2">
    <source>
        <dbReference type="Pfam" id="PF13439"/>
    </source>
</evidence>
<dbReference type="SUPFAM" id="SSF53756">
    <property type="entry name" value="UDP-Glycosyltransferase/glycogen phosphorylase"/>
    <property type="match status" value="1"/>
</dbReference>
<accession>A0A378I0L9</accession>
<dbReference type="InterPro" id="IPR028098">
    <property type="entry name" value="Glyco_trans_4-like_N"/>
</dbReference>
<proteinExistence type="predicted"/>
<keyword evidence="3" id="KW-0328">Glycosyltransferase</keyword>
<evidence type="ECO:0000313" key="3">
    <source>
        <dbReference type="EMBL" id="STX28738.1"/>
    </source>
</evidence>
<gene>
    <name evidence="3" type="primary">mgtA_1</name>
    <name evidence="3" type="ORF">NCTC13315_01271</name>
</gene>
<keyword evidence="3" id="KW-0808">Transferase</keyword>
<dbReference type="GO" id="GO:0016757">
    <property type="term" value="F:glycosyltransferase activity"/>
    <property type="evidence" value="ECO:0007669"/>
    <property type="project" value="UniProtKB-KW"/>
</dbReference>
<dbReference type="Pfam" id="PF00534">
    <property type="entry name" value="Glycos_transf_1"/>
    <property type="match status" value="1"/>
</dbReference>
<evidence type="ECO:0000313" key="4">
    <source>
        <dbReference type="Proteomes" id="UP000254968"/>
    </source>
</evidence>
<dbReference type="OrthoDB" id="9802525at2"/>
<evidence type="ECO:0000259" key="1">
    <source>
        <dbReference type="Pfam" id="PF00534"/>
    </source>
</evidence>
<dbReference type="Pfam" id="PF13439">
    <property type="entry name" value="Glyco_transf_4"/>
    <property type="match status" value="1"/>
</dbReference>
<dbReference type="PANTHER" id="PTHR45947">
    <property type="entry name" value="SULFOQUINOVOSYL TRANSFERASE SQD2"/>
    <property type="match status" value="1"/>
</dbReference>
<dbReference type="Gene3D" id="3.40.50.2000">
    <property type="entry name" value="Glycogen Phosphorylase B"/>
    <property type="match status" value="2"/>
</dbReference>